<sequence length="250" mass="26293">MAGASGPLACALVVALGLWPWAAAAPRAIAGALLYALDGIQRALDAVEGAMLVAACKAQGDRMLEILCRRRGLECHAAGDACGRPRLRSQAVQTDDAPADQTLGRLIPELLAALQASNATRSASACRPCEAVQALEPDLRRAGESSAAARAAVDGLAAQTRDIADKLGRVLDRLYADPCAAPAQSYDGGAEPIYAIDAVRELGACTPPPRHVWREDAHFHAASIRSHRIGVRGEIKRRSWFGKRPTAPAP</sequence>
<proteinExistence type="predicted"/>
<gene>
    <name evidence="2" type="ORF">H4R18_001791</name>
</gene>
<feature type="signal peptide" evidence="1">
    <location>
        <begin position="1"/>
        <end position="24"/>
    </location>
</feature>
<feature type="chain" id="PRO_5040873946" evidence="1">
    <location>
        <begin position="25"/>
        <end position="250"/>
    </location>
</feature>
<dbReference type="AlphaFoldDB" id="A0A9W8LK34"/>
<evidence type="ECO:0000256" key="1">
    <source>
        <dbReference type="SAM" id="SignalP"/>
    </source>
</evidence>
<comment type="caution">
    <text evidence="2">The sequence shown here is derived from an EMBL/GenBank/DDBJ whole genome shotgun (WGS) entry which is preliminary data.</text>
</comment>
<evidence type="ECO:0000313" key="3">
    <source>
        <dbReference type="Proteomes" id="UP001140217"/>
    </source>
</evidence>
<dbReference type="EMBL" id="JANBUL010000051">
    <property type="protein sequence ID" value="KAJ2783272.1"/>
    <property type="molecule type" value="Genomic_DNA"/>
</dbReference>
<keyword evidence="1" id="KW-0732">Signal</keyword>
<protein>
    <submittedName>
        <fullName evidence="2">Uncharacterized protein</fullName>
    </submittedName>
</protein>
<organism evidence="2 3">
    <name type="scientific">Coemansia javaensis</name>
    <dbReference type="NCBI Taxonomy" id="2761396"/>
    <lineage>
        <taxon>Eukaryota</taxon>
        <taxon>Fungi</taxon>
        <taxon>Fungi incertae sedis</taxon>
        <taxon>Zoopagomycota</taxon>
        <taxon>Kickxellomycotina</taxon>
        <taxon>Kickxellomycetes</taxon>
        <taxon>Kickxellales</taxon>
        <taxon>Kickxellaceae</taxon>
        <taxon>Coemansia</taxon>
    </lineage>
</organism>
<name>A0A9W8LK34_9FUNG</name>
<keyword evidence="3" id="KW-1185">Reference proteome</keyword>
<reference evidence="2" key="1">
    <citation type="submission" date="2022-07" db="EMBL/GenBank/DDBJ databases">
        <title>Phylogenomic reconstructions and comparative analyses of Kickxellomycotina fungi.</title>
        <authorList>
            <person name="Reynolds N.K."/>
            <person name="Stajich J.E."/>
            <person name="Barry K."/>
            <person name="Grigoriev I.V."/>
            <person name="Crous P."/>
            <person name="Smith M.E."/>
        </authorList>
    </citation>
    <scope>NUCLEOTIDE SEQUENCE</scope>
    <source>
        <strain evidence="2">NBRC 105414</strain>
    </source>
</reference>
<dbReference type="Proteomes" id="UP001140217">
    <property type="component" value="Unassembled WGS sequence"/>
</dbReference>
<evidence type="ECO:0000313" key="2">
    <source>
        <dbReference type="EMBL" id="KAJ2783272.1"/>
    </source>
</evidence>
<accession>A0A9W8LK34</accession>